<proteinExistence type="predicted"/>
<dbReference type="Proteomes" id="UP000346198">
    <property type="component" value="Unassembled WGS sequence"/>
</dbReference>
<protein>
    <recommendedName>
        <fullName evidence="2">ILEI/PANDER domain-containing protein</fullName>
    </recommendedName>
</protein>
<feature type="domain" description="ILEI/PANDER" evidence="2">
    <location>
        <begin position="162"/>
        <end position="219"/>
    </location>
</feature>
<gene>
    <name evidence="3" type="ORF">SCARR_04146</name>
</gene>
<feature type="chain" id="PRO_5025386213" description="ILEI/PANDER domain-containing protein" evidence="1">
    <location>
        <begin position="21"/>
        <end position="249"/>
    </location>
</feature>
<name>A0A6C2UP73_9BACT</name>
<dbReference type="RefSeq" id="WP_136063479.1">
    <property type="nucleotide sequence ID" value="NZ_CAAHFH010000002.1"/>
</dbReference>
<keyword evidence="4" id="KW-1185">Reference proteome</keyword>
<accession>A0A6C2UP73</accession>
<evidence type="ECO:0000313" key="3">
    <source>
        <dbReference type="EMBL" id="VGO22065.1"/>
    </source>
</evidence>
<dbReference type="InterPro" id="IPR039477">
    <property type="entry name" value="ILEI/PANDER_dom"/>
</dbReference>
<dbReference type="AlphaFoldDB" id="A0A6C2UP73"/>
<feature type="signal peptide" evidence="1">
    <location>
        <begin position="1"/>
        <end position="20"/>
    </location>
</feature>
<keyword evidence="1" id="KW-0732">Signal</keyword>
<dbReference type="Pfam" id="PF15711">
    <property type="entry name" value="ILEI"/>
    <property type="match status" value="1"/>
</dbReference>
<sequence>MTQTILIFLLIAGACTSALAEDKTPVEIKRLLNTRQYKIDEIDRQFTIALKKQKDAYIRRRDIESAKLIDAMLVDLIDEETIQTTQDLFKDIASKISIYSGPETDDPHHPGGVLIKLSDEEVFHSQRAGCYVFSFSDLGMESKQFFPHVYGDPEKEEDMRQQVFGCIKNIPDQHIIALCIHSAFNPFIRDQAKKASAELGGKVASLNYLQPYACIGYKGLIRGRAIESIGKPDNKEERKYHPAVYEPKK</sequence>
<dbReference type="EMBL" id="CAAHFH010000002">
    <property type="protein sequence ID" value="VGO22065.1"/>
    <property type="molecule type" value="Genomic_DNA"/>
</dbReference>
<evidence type="ECO:0000259" key="2">
    <source>
        <dbReference type="Pfam" id="PF15711"/>
    </source>
</evidence>
<evidence type="ECO:0000256" key="1">
    <source>
        <dbReference type="SAM" id="SignalP"/>
    </source>
</evidence>
<organism evidence="3 4">
    <name type="scientific">Pontiella sulfatireligans</name>
    <dbReference type="NCBI Taxonomy" id="2750658"/>
    <lineage>
        <taxon>Bacteria</taxon>
        <taxon>Pseudomonadati</taxon>
        <taxon>Kiritimatiellota</taxon>
        <taxon>Kiritimatiellia</taxon>
        <taxon>Kiritimatiellales</taxon>
        <taxon>Pontiellaceae</taxon>
        <taxon>Pontiella</taxon>
    </lineage>
</organism>
<evidence type="ECO:0000313" key="4">
    <source>
        <dbReference type="Proteomes" id="UP000346198"/>
    </source>
</evidence>
<reference evidence="3 4" key="1">
    <citation type="submission" date="2019-04" db="EMBL/GenBank/DDBJ databases">
        <authorList>
            <person name="Van Vliet M D."/>
        </authorList>
    </citation>
    <scope>NUCLEOTIDE SEQUENCE [LARGE SCALE GENOMIC DNA]</scope>
    <source>
        <strain evidence="3 4">F21</strain>
    </source>
</reference>